<reference evidence="1 2" key="1">
    <citation type="submission" date="2014-01" db="EMBL/GenBank/DDBJ databases">
        <title>Comparative genomics of Fusobacterium necrophorum wild isolates.</title>
        <authorList>
            <person name="Kittichotirat W."/>
            <person name="Bumgarner R.E."/>
            <person name="Lawrence P."/>
        </authorList>
    </citation>
    <scope>NUCLEOTIDE SEQUENCE [LARGE SCALE GENOMIC DNA]</scope>
    <source>
        <strain evidence="1 2">BL</strain>
    </source>
</reference>
<dbReference type="EMBL" id="JAAC01000101">
    <property type="protein sequence ID" value="KDE63040.1"/>
    <property type="molecule type" value="Genomic_DNA"/>
</dbReference>
<dbReference type="AlphaFoldDB" id="A0AB73BW15"/>
<accession>A0AB73BW15</accession>
<name>A0AB73BW15_9FUSO</name>
<gene>
    <name evidence="1" type="ORF">FUSO3_06290</name>
</gene>
<evidence type="ECO:0000313" key="2">
    <source>
        <dbReference type="Proteomes" id="UP000027473"/>
    </source>
</evidence>
<comment type="caution">
    <text evidence="1">The sequence shown here is derived from an EMBL/GenBank/DDBJ whole genome shotgun (WGS) entry which is preliminary data.</text>
</comment>
<sequence length="317" mass="37966">MKQLFISLKDNKIYLEESDTCEIIYDDIEYIDIVENIEKYPYFQRIYSEYHITDYAIIKNEFLPLFHFIVLNNLANYIMDKVLNSDYEIYFEKNRNLTKEQTIKLSGILRIEEVYNNLFNILLNYNSGMKSKIKYKNKNKTEKKILKSNKIEEIFYYSSQEKENLKKRVLKDLTEFQYLEIEKYKEEKHYNLPVYIDYEALEKKGIFGIENYMKNWESIAYLKMIIQIHDYFSEYYHLDLKKGLHNDILTTILFEIFNTEIKPIPKSLKRSVEVGKSTSGKCYFIDKIETPVAIPVDIALILRGKDVFSVVVRVSKL</sequence>
<proteinExistence type="predicted"/>
<dbReference type="Proteomes" id="UP000027473">
    <property type="component" value="Unassembled WGS sequence"/>
</dbReference>
<protein>
    <submittedName>
        <fullName evidence="1">Uncharacterized protein</fullName>
    </submittedName>
</protein>
<dbReference type="RefSeq" id="WP_035901320.1">
    <property type="nucleotide sequence ID" value="NZ_JAAC01000101.1"/>
</dbReference>
<evidence type="ECO:0000313" key="1">
    <source>
        <dbReference type="EMBL" id="KDE63040.1"/>
    </source>
</evidence>
<organism evidence="1 2">
    <name type="scientific">Fusobacterium necrophorum BL</name>
    <dbReference type="NCBI Taxonomy" id="1441732"/>
    <lineage>
        <taxon>Bacteria</taxon>
        <taxon>Fusobacteriati</taxon>
        <taxon>Fusobacteriota</taxon>
        <taxon>Fusobacteriia</taxon>
        <taxon>Fusobacteriales</taxon>
        <taxon>Fusobacteriaceae</taxon>
        <taxon>Fusobacterium</taxon>
    </lineage>
</organism>